<dbReference type="Proteomes" id="UP000094669">
    <property type="component" value="Unassembled WGS sequence"/>
</dbReference>
<name>A0ABX4YFG6_9LEPT</name>
<evidence type="ECO:0000313" key="1">
    <source>
        <dbReference type="EMBL" id="PNV73949.1"/>
    </source>
</evidence>
<keyword evidence="2" id="KW-1185">Reference proteome</keyword>
<sequence>MSGFRSFNSKKLHSLILIFTFALTVVNNCKPSPKEKVQKVLAENNLQEVEKIRGVAWALFGDRLKEVEIVPIQNSSPAKYEVYLGFGGTSALTFLESEQYAARMKLELALQSYRFLQCLEGIPFGKFRMSLIKPFFIKNGDERGTEEFEIFRFRADGDDLRKIPGFKETDSFAADRYDAPSPQVITILFKIVEKWHIELDQFARVEVN</sequence>
<reference evidence="1" key="1">
    <citation type="submission" date="2018-01" db="EMBL/GenBank/DDBJ databases">
        <title>Genomic characterization of Leptospira inadai serogroup Lyme isolated from captured rat in Brazil and comparative analysis with human reference strain.</title>
        <authorList>
            <person name="Moreno L.Z."/>
            <person name="Loureiro A.P."/>
            <person name="Miraglia F."/>
            <person name="Kremer F.S."/>
            <person name="Eslabao M.R."/>
            <person name="Dellagostin O.A."/>
            <person name="Lilenbaum W."/>
            <person name="Moreno A.M."/>
        </authorList>
    </citation>
    <scope>NUCLEOTIDE SEQUENCE [LARGE SCALE GENOMIC DNA]</scope>
    <source>
        <strain evidence="1">M34/99</strain>
    </source>
</reference>
<comment type="caution">
    <text evidence="1">The sequence shown here is derived from an EMBL/GenBank/DDBJ whole genome shotgun (WGS) entry which is preliminary data.</text>
</comment>
<dbReference type="RefSeq" id="WP_010415578.1">
    <property type="nucleotide sequence ID" value="NZ_MCRM02000020.1"/>
</dbReference>
<evidence type="ECO:0008006" key="3">
    <source>
        <dbReference type="Google" id="ProtNLM"/>
    </source>
</evidence>
<gene>
    <name evidence="1" type="ORF">BES34_016145</name>
</gene>
<organism evidence="1 2">
    <name type="scientific">Leptospira inadai serovar Lyme</name>
    <dbReference type="NCBI Taxonomy" id="293084"/>
    <lineage>
        <taxon>Bacteria</taxon>
        <taxon>Pseudomonadati</taxon>
        <taxon>Spirochaetota</taxon>
        <taxon>Spirochaetia</taxon>
        <taxon>Leptospirales</taxon>
        <taxon>Leptospiraceae</taxon>
        <taxon>Leptospira</taxon>
    </lineage>
</organism>
<dbReference type="EMBL" id="MCRM02000020">
    <property type="protein sequence ID" value="PNV73949.1"/>
    <property type="molecule type" value="Genomic_DNA"/>
</dbReference>
<evidence type="ECO:0000313" key="2">
    <source>
        <dbReference type="Proteomes" id="UP000094669"/>
    </source>
</evidence>
<proteinExistence type="predicted"/>
<protein>
    <recommendedName>
        <fullName evidence="3">Lipoprotein</fullName>
    </recommendedName>
</protein>
<accession>A0ABX4YFG6</accession>